<evidence type="ECO:0000313" key="1">
    <source>
        <dbReference type="Proteomes" id="UP000887561"/>
    </source>
</evidence>
<dbReference type="AlphaFoldDB" id="A0A915LGG5"/>
<sequence>MAYSITVKKFNNLSINKIYGKEFSYEFIKLLNKYKLSDEFILKNKIKVKRPGEKGFVFVVGSNKSFFNYLRTVLVNLKRVFGCKQKIIGFDLGGINEEIKMKKEIDLVCELEWRKFDWNVMPKSVHSSQFFAWKIFIMAQIFSEFDTFIWCDTSIQFVEASALIPLFDSIENGSISPVVLPSDNHHGIRFATNPTTQECIEPASSALYCNDHMLGLIGVCHRQDQSVFNILNVNSEYQRWSENNKDEKSFLPHYHKDHPKKRMKHAIQRRTDLDSRIDFKSVVACC</sequence>
<reference evidence="2" key="1">
    <citation type="submission" date="2022-11" db="UniProtKB">
        <authorList>
            <consortium name="WormBaseParasite"/>
        </authorList>
    </citation>
    <scope>IDENTIFICATION</scope>
</reference>
<dbReference type="PANTHER" id="PTHR31389">
    <property type="entry name" value="LD39211P"/>
    <property type="match status" value="1"/>
</dbReference>
<organism evidence="1 2">
    <name type="scientific">Meloidogyne javanica</name>
    <name type="common">Root-knot nematode worm</name>
    <dbReference type="NCBI Taxonomy" id="6303"/>
    <lineage>
        <taxon>Eukaryota</taxon>
        <taxon>Metazoa</taxon>
        <taxon>Ecdysozoa</taxon>
        <taxon>Nematoda</taxon>
        <taxon>Chromadorea</taxon>
        <taxon>Rhabditida</taxon>
        <taxon>Tylenchina</taxon>
        <taxon>Tylenchomorpha</taxon>
        <taxon>Tylenchoidea</taxon>
        <taxon>Meloidogynidae</taxon>
        <taxon>Meloidogyninae</taxon>
        <taxon>Meloidogyne</taxon>
        <taxon>Meloidogyne incognita group</taxon>
    </lineage>
</organism>
<proteinExistence type="predicted"/>
<evidence type="ECO:0000313" key="2">
    <source>
        <dbReference type="WBParaSite" id="scaffold10554_cov265.g14900"/>
    </source>
</evidence>
<accession>A0A915LGG5</accession>
<dbReference type="InterPro" id="IPR012444">
    <property type="entry name" value="DUF1647"/>
</dbReference>
<keyword evidence="1" id="KW-1185">Reference proteome</keyword>
<dbReference type="WBParaSite" id="scaffold10554_cov265.g14900">
    <property type="protein sequence ID" value="scaffold10554_cov265.g14900"/>
    <property type="gene ID" value="scaffold10554_cov265.g14900"/>
</dbReference>
<dbReference type="Pfam" id="PF07801">
    <property type="entry name" value="DUF1647"/>
    <property type="match status" value="1"/>
</dbReference>
<dbReference type="PANTHER" id="PTHR31389:SF4">
    <property type="entry name" value="LD39211P"/>
    <property type="match status" value="1"/>
</dbReference>
<name>A0A915LGG5_MELJA</name>
<dbReference type="Proteomes" id="UP000887561">
    <property type="component" value="Unplaced"/>
</dbReference>
<protein>
    <submittedName>
        <fullName evidence="2">Glycosyltransferase family 92 protein</fullName>
    </submittedName>
</protein>